<dbReference type="Pfam" id="PF09697">
    <property type="entry name" value="Porph_ging"/>
    <property type="match status" value="1"/>
</dbReference>
<feature type="compositionally biased region" description="Basic and acidic residues" evidence="1">
    <location>
        <begin position="172"/>
        <end position="181"/>
    </location>
</feature>
<evidence type="ECO:0000313" key="4">
    <source>
        <dbReference type="Proteomes" id="UP001596997"/>
    </source>
</evidence>
<organism evidence="3 4">
    <name type="scientific">Pseudofulvibacter geojedonensis</name>
    <dbReference type="NCBI Taxonomy" id="1123758"/>
    <lineage>
        <taxon>Bacteria</taxon>
        <taxon>Pseudomonadati</taxon>
        <taxon>Bacteroidota</taxon>
        <taxon>Flavobacteriia</taxon>
        <taxon>Flavobacteriales</taxon>
        <taxon>Flavobacteriaceae</taxon>
        <taxon>Pseudofulvibacter</taxon>
    </lineage>
</organism>
<feature type="chain" id="PRO_5045339450" evidence="2">
    <location>
        <begin position="19"/>
        <end position="291"/>
    </location>
</feature>
<sequence length="291" mass="33599">MKLIITSFLLLFSMLISAQDFQGKAIYQSKTSFDFSQMGPRAQQMSEEQKKQMLDRMKPMLEKTYVLTFNKSESVFKEEEKLEAPGQGGGWGRMMGKSFSPGKQYKDIKENKWLEKRDFFGKQFLIKEPLKKLDWKLGSETKIIGNYTCYKATAIKEVDEMDWRSMRRRKPKTSEDKDSLAKDSISNKDPMSEIETPKTIEVTAWYTPQVPVSQGPSKYWGLPGLILEVNADRTTILCTKIVMNPGEKETIEAPSKGKEVTTKEYNDIVKKKMEEMREMYRGRRGGGGFRH</sequence>
<protein>
    <submittedName>
        <fullName evidence="3">GLPGLI family protein</fullName>
    </submittedName>
</protein>
<dbReference type="Proteomes" id="UP001596997">
    <property type="component" value="Unassembled WGS sequence"/>
</dbReference>
<gene>
    <name evidence="3" type="ORF">ACFQ1O_12530</name>
</gene>
<evidence type="ECO:0000256" key="2">
    <source>
        <dbReference type="SAM" id="SignalP"/>
    </source>
</evidence>
<feature type="signal peptide" evidence="2">
    <location>
        <begin position="1"/>
        <end position="18"/>
    </location>
</feature>
<feature type="region of interest" description="Disordered" evidence="1">
    <location>
        <begin position="165"/>
        <end position="193"/>
    </location>
</feature>
<keyword evidence="2" id="KW-0732">Signal</keyword>
<comment type="caution">
    <text evidence="3">The sequence shown here is derived from an EMBL/GenBank/DDBJ whole genome shotgun (WGS) entry which is preliminary data.</text>
</comment>
<dbReference type="EMBL" id="JBHTJM010000010">
    <property type="protein sequence ID" value="MFD0964833.1"/>
    <property type="molecule type" value="Genomic_DNA"/>
</dbReference>
<evidence type="ECO:0000313" key="3">
    <source>
        <dbReference type="EMBL" id="MFD0964833.1"/>
    </source>
</evidence>
<keyword evidence="4" id="KW-1185">Reference proteome</keyword>
<dbReference type="NCBIfam" id="TIGR01200">
    <property type="entry name" value="GLPGLI"/>
    <property type="match status" value="1"/>
</dbReference>
<dbReference type="RefSeq" id="WP_377716379.1">
    <property type="nucleotide sequence ID" value="NZ_JBHTJM010000010.1"/>
</dbReference>
<name>A0ABW3I4R6_9FLAO</name>
<dbReference type="InterPro" id="IPR005901">
    <property type="entry name" value="GLPGLI"/>
</dbReference>
<accession>A0ABW3I4R6</accession>
<proteinExistence type="predicted"/>
<reference evidence="4" key="1">
    <citation type="journal article" date="2019" name="Int. J. Syst. Evol. Microbiol.">
        <title>The Global Catalogue of Microorganisms (GCM) 10K type strain sequencing project: providing services to taxonomists for standard genome sequencing and annotation.</title>
        <authorList>
            <consortium name="The Broad Institute Genomics Platform"/>
            <consortium name="The Broad Institute Genome Sequencing Center for Infectious Disease"/>
            <person name="Wu L."/>
            <person name="Ma J."/>
        </authorList>
    </citation>
    <scope>NUCLEOTIDE SEQUENCE [LARGE SCALE GENOMIC DNA]</scope>
    <source>
        <strain evidence="4">CCUG 62114</strain>
    </source>
</reference>
<evidence type="ECO:0000256" key="1">
    <source>
        <dbReference type="SAM" id="MobiDB-lite"/>
    </source>
</evidence>